<comment type="caution">
    <text evidence="22">The sequence shown here is derived from an EMBL/GenBank/DDBJ whole genome shotgun (WGS) entry which is preliminary data.</text>
</comment>
<dbReference type="CDD" id="cd17546">
    <property type="entry name" value="REC_hyHK_CKI1_RcsC-like"/>
    <property type="match status" value="1"/>
</dbReference>
<keyword evidence="23" id="KW-1185">Reference proteome</keyword>
<evidence type="ECO:0000256" key="5">
    <source>
        <dbReference type="ARBA" id="ARBA00022553"/>
    </source>
</evidence>
<gene>
    <name evidence="22" type="ORF">K7B10_39450</name>
</gene>
<dbReference type="PROSITE" id="PS50894">
    <property type="entry name" value="HPT"/>
    <property type="match status" value="1"/>
</dbReference>
<evidence type="ECO:0000313" key="22">
    <source>
        <dbReference type="EMBL" id="MCC0100729.1"/>
    </source>
</evidence>
<dbReference type="SUPFAM" id="SSF158472">
    <property type="entry name" value="HAMP domain-like"/>
    <property type="match status" value="1"/>
</dbReference>
<evidence type="ECO:0000256" key="4">
    <source>
        <dbReference type="ARBA" id="ARBA00022475"/>
    </source>
</evidence>
<keyword evidence="5 15" id="KW-0597">Phosphoprotein</keyword>
<evidence type="ECO:0000256" key="1">
    <source>
        <dbReference type="ARBA" id="ARBA00000085"/>
    </source>
</evidence>
<dbReference type="InterPro" id="IPR001789">
    <property type="entry name" value="Sig_transdc_resp-reg_receiver"/>
</dbReference>
<dbReference type="Gene3D" id="3.40.50.2300">
    <property type="match status" value="2"/>
</dbReference>
<dbReference type="SMART" id="SM00065">
    <property type="entry name" value="GAF"/>
    <property type="match status" value="1"/>
</dbReference>
<evidence type="ECO:0000256" key="2">
    <source>
        <dbReference type="ARBA" id="ARBA00004651"/>
    </source>
</evidence>
<dbReference type="Pfam" id="PF00072">
    <property type="entry name" value="Response_reg"/>
    <property type="match status" value="2"/>
</dbReference>
<dbReference type="InterPro" id="IPR008207">
    <property type="entry name" value="Sig_transdc_His_kin_Hpt_dom"/>
</dbReference>
<dbReference type="Pfam" id="PF00672">
    <property type="entry name" value="HAMP"/>
    <property type="match status" value="1"/>
</dbReference>
<evidence type="ECO:0000256" key="12">
    <source>
        <dbReference type="ARBA" id="ARBA00023012"/>
    </source>
</evidence>
<protein>
    <recommendedName>
        <fullName evidence="3">histidine kinase</fullName>
        <ecNumber evidence="3">2.7.13.3</ecNumber>
    </recommendedName>
</protein>
<dbReference type="CDD" id="cd06225">
    <property type="entry name" value="HAMP"/>
    <property type="match status" value="1"/>
</dbReference>
<dbReference type="SMART" id="SM00448">
    <property type="entry name" value="REC"/>
    <property type="match status" value="2"/>
</dbReference>
<feature type="region of interest" description="Disordered" evidence="16">
    <location>
        <begin position="781"/>
        <end position="803"/>
    </location>
</feature>
<evidence type="ECO:0000256" key="14">
    <source>
        <dbReference type="PROSITE-ProRule" id="PRU00110"/>
    </source>
</evidence>
<evidence type="ECO:0000259" key="20">
    <source>
        <dbReference type="PROSITE" id="PS50885"/>
    </source>
</evidence>
<evidence type="ECO:0000256" key="16">
    <source>
        <dbReference type="SAM" id="MobiDB-lite"/>
    </source>
</evidence>
<feature type="modified residue" description="4-aspartylphosphate" evidence="15">
    <location>
        <position position="1097"/>
    </location>
</feature>
<comment type="catalytic activity">
    <reaction evidence="1">
        <text>ATP + protein L-histidine = ADP + protein N-phospho-L-histidine.</text>
        <dbReference type="EC" id="2.7.13.3"/>
    </reaction>
</comment>
<feature type="domain" description="Histidine kinase" evidence="18">
    <location>
        <begin position="643"/>
        <end position="886"/>
    </location>
</feature>
<dbReference type="Gene3D" id="3.30.450.40">
    <property type="match status" value="1"/>
</dbReference>
<dbReference type="InterPro" id="IPR036641">
    <property type="entry name" value="HPT_dom_sf"/>
</dbReference>
<dbReference type="CDD" id="cd16922">
    <property type="entry name" value="HATPase_EvgS-ArcB-TorS-like"/>
    <property type="match status" value="1"/>
</dbReference>
<feature type="domain" description="HAMP" evidence="20">
    <location>
        <begin position="370"/>
        <end position="422"/>
    </location>
</feature>
<keyword evidence="12" id="KW-0902">Two-component regulatory system</keyword>
<dbReference type="SMART" id="SM00388">
    <property type="entry name" value="HisKA"/>
    <property type="match status" value="1"/>
</dbReference>
<proteinExistence type="predicted"/>
<dbReference type="InterPro" id="IPR003661">
    <property type="entry name" value="HisK_dim/P_dom"/>
</dbReference>
<dbReference type="PRINTS" id="PR00344">
    <property type="entry name" value="BCTRLSENSOR"/>
</dbReference>
<dbReference type="Pfam" id="PF00512">
    <property type="entry name" value="HisKA"/>
    <property type="match status" value="1"/>
</dbReference>
<evidence type="ECO:0000259" key="21">
    <source>
        <dbReference type="PROSITE" id="PS50894"/>
    </source>
</evidence>
<evidence type="ECO:0000256" key="7">
    <source>
        <dbReference type="ARBA" id="ARBA00022692"/>
    </source>
</evidence>
<dbReference type="Gene3D" id="3.30.565.10">
    <property type="entry name" value="Histidine kinase-like ATPase, C-terminal domain"/>
    <property type="match status" value="1"/>
</dbReference>
<feature type="modified residue" description="4-aspartylphosphate" evidence="15">
    <location>
        <position position="957"/>
    </location>
</feature>
<evidence type="ECO:0000256" key="8">
    <source>
        <dbReference type="ARBA" id="ARBA00022741"/>
    </source>
</evidence>
<dbReference type="Gene3D" id="6.10.340.10">
    <property type="match status" value="1"/>
</dbReference>
<feature type="transmembrane region" description="Helical" evidence="17">
    <location>
        <begin position="348"/>
        <end position="368"/>
    </location>
</feature>
<evidence type="ECO:0000256" key="9">
    <source>
        <dbReference type="ARBA" id="ARBA00022777"/>
    </source>
</evidence>
<dbReference type="SUPFAM" id="SSF52172">
    <property type="entry name" value="CheY-like"/>
    <property type="match status" value="2"/>
</dbReference>
<dbReference type="RefSeq" id="WP_229344635.1">
    <property type="nucleotide sequence ID" value="NZ_JAINUL010000001.1"/>
</dbReference>
<name>A0ABS8EIE9_9ACTN</name>
<dbReference type="SMART" id="SM00387">
    <property type="entry name" value="HATPase_c"/>
    <property type="match status" value="1"/>
</dbReference>
<keyword evidence="8" id="KW-0547">Nucleotide-binding</keyword>
<evidence type="ECO:0000256" key="3">
    <source>
        <dbReference type="ARBA" id="ARBA00012438"/>
    </source>
</evidence>
<keyword evidence="4" id="KW-1003">Cell membrane</keyword>
<dbReference type="SUPFAM" id="SSF55781">
    <property type="entry name" value="GAF domain-like"/>
    <property type="match status" value="1"/>
</dbReference>
<evidence type="ECO:0000256" key="11">
    <source>
        <dbReference type="ARBA" id="ARBA00022989"/>
    </source>
</evidence>
<dbReference type="SMART" id="SM00073">
    <property type="entry name" value="HPT"/>
    <property type="match status" value="1"/>
</dbReference>
<keyword evidence="6" id="KW-0808">Transferase</keyword>
<dbReference type="PROSITE" id="PS50885">
    <property type="entry name" value="HAMP"/>
    <property type="match status" value="1"/>
</dbReference>
<evidence type="ECO:0000256" key="15">
    <source>
        <dbReference type="PROSITE-ProRule" id="PRU00169"/>
    </source>
</evidence>
<feature type="region of interest" description="Disordered" evidence="16">
    <location>
        <begin position="1163"/>
        <end position="1192"/>
    </location>
</feature>
<dbReference type="InterPro" id="IPR036097">
    <property type="entry name" value="HisK_dim/P_sf"/>
</dbReference>
<dbReference type="SUPFAM" id="SSF55874">
    <property type="entry name" value="ATPase domain of HSP90 chaperone/DNA topoisomerase II/histidine kinase"/>
    <property type="match status" value="1"/>
</dbReference>
<feature type="domain" description="Response regulatory" evidence="19">
    <location>
        <begin position="1048"/>
        <end position="1165"/>
    </location>
</feature>
<dbReference type="SUPFAM" id="SSF47226">
    <property type="entry name" value="Histidine-containing phosphotransfer domain, HPT domain"/>
    <property type="match status" value="1"/>
</dbReference>
<dbReference type="SUPFAM" id="SSF47384">
    <property type="entry name" value="Homodimeric domain of signal transducing histidine kinase"/>
    <property type="match status" value="1"/>
</dbReference>
<keyword evidence="9" id="KW-0418">Kinase</keyword>
<dbReference type="PROSITE" id="PS50109">
    <property type="entry name" value="HIS_KIN"/>
    <property type="match status" value="1"/>
</dbReference>
<dbReference type="PANTHER" id="PTHR45339">
    <property type="entry name" value="HYBRID SIGNAL TRANSDUCTION HISTIDINE KINASE J"/>
    <property type="match status" value="1"/>
</dbReference>
<evidence type="ECO:0000259" key="18">
    <source>
        <dbReference type="PROSITE" id="PS50109"/>
    </source>
</evidence>
<dbReference type="Pfam" id="PF01590">
    <property type="entry name" value="GAF"/>
    <property type="match status" value="1"/>
</dbReference>
<dbReference type="InterPro" id="IPR036890">
    <property type="entry name" value="HATPase_C_sf"/>
</dbReference>
<dbReference type="EC" id="2.7.13.3" evidence="3"/>
<dbReference type="Pfam" id="PF01627">
    <property type="entry name" value="Hpt"/>
    <property type="match status" value="1"/>
</dbReference>
<dbReference type="Gene3D" id="1.20.120.160">
    <property type="entry name" value="HPT domain"/>
    <property type="match status" value="1"/>
</dbReference>
<dbReference type="InterPro" id="IPR005467">
    <property type="entry name" value="His_kinase_dom"/>
</dbReference>
<dbReference type="InterPro" id="IPR003018">
    <property type="entry name" value="GAF"/>
</dbReference>
<feature type="transmembrane region" description="Helical" evidence="17">
    <location>
        <begin position="29"/>
        <end position="52"/>
    </location>
</feature>
<dbReference type="PANTHER" id="PTHR45339:SF1">
    <property type="entry name" value="HYBRID SIGNAL TRANSDUCTION HISTIDINE KINASE J"/>
    <property type="match status" value="1"/>
</dbReference>
<dbReference type="Pfam" id="PF02518">
    <property type="entry name" value="HATPase_c"/>
    <property type="match status" value="1"/>
</dbReference>
<feature type="domain" description="HPt" evidence="21">
    <location>
        <begin position="1205"/>
        <end position="1298"/>
    </location>
</feature>
<keyword evidence="10" id="KW-0067">ATP-binding</keyword>
<dbReference type="PROSITE" id="PS50110">
    <property type="entry name" value="RESPONSE_REGULATORY"/>
    <property type="match status" value="2"/>
</dbReference>
<dbReference type="CDD" id="cd00082">
    <property type="entry name" value="HisKA"/>
    <property type="match status" value="1"/>
</dbReference>
<keyword evidence="13 17" id="KW-0472">Membrane</keyword>
<feature type="domain" description="Response regulatory" evidence="19">
    <location>
        <begin position="907"/>
        <end position="1021"/>
    </location>
</feature>
<dbReference type="InterPro" id="IPR003660">
    <property type="entry name" value="HAMP_dom"/>
</dbReference>
<feature type="modified residue" description="Phosphohistidine" evidence="14">
    <location>
        <position position="1244"/>
    </location>
</feature>
<evidence type="ECO:0000259" key="19">
    <source>
        <dbReference type="PROSITE" id="PS50110"/>
    </source>
</evidence>
<dbReference type="InterPro" id="IPR004358">
    <property type="entry name" value="Sig_transdc_His_kin-like_C"/>
</dbReference>
<dbReference type="InterPro" id="IPR029016">
    <property type="entry name" value="GAF-like_dom_sf"/>
</dbReference>
<evidence type="ECO:0000256" key="10">
    <source>
        <dbReference type="ARBA" id="ARBA00022840"/>
    </source>
</evidence>
<dbReference type="InterPro" id="IPR003594">
    <property type="entry name" value="HATPase_dom"/>
</dbReference>
<dbReference type="EMBL" id="JAINUL010000001">
    <property type="protein sequence ID" value="MCC0100729.1"/>
    <property type="molecule type" value="Genomic_DNA"/>
</dbReference>
<organism evidence="22 23">
    <name type="scientific">Streptomyces flavotricini</name>
    <dbReference type="NCBI Taxonomy" id="66888"/>
    <lineage>
        <taxon>Bacteria</taxon>
        <taxon>Bacillati</taxon>
        <taxon>Actinomycetota</taxon>
        <taxon>Actinomycetes</taxon>
        <taxon>Kitasatosporales</taxon>
        <taxon>Streptomycetaceae</taxon>
        <taxon>Streptomyces</taxon>
    </lineage>
</organism>
<dbReference type="Proteomes" id="UP001520654">
    <property type="component" value="Unassembled WGS sequence"/>
</dbReference>
<keyword evidence="11 17" id="KW-1133">Transmembrane helix</keyword>
<dbReference type="InterPro" id="IPR011006">
    <property type="entry name" value="CheY-like_superfamily"/>
</dbReference>
<evidence type="ECO:0000256" key="13">
    <source>
        <dbReference type="ARBA" id="ARBA00023136"/>
    </source>
</evidence>
<comment type="subcellular location">
    <subcellularLocation>
        <location evidence="2">Cell membrane</location>
        <topology evidence="2">Multi-pass membrane protein</topology>
    </subcellularLocation>
</comment>
<reference evidence="22 23" key="1">
    <citation type="submission" date="2021-08" db="EMBL/GenBank/DDBJ databases">
        <title>Genomic Architecture of Streptomyces flavotricini NGL1 and Streptomyces erythrochromogenes HMS4 With Differential Plant Beneficial attributes and laccase production capabilities.</title>
        <authorList>
            <person name="Salwan R."/>
            <person name="Kaur R."/>
            <person name="Sharma V."/>
        </authorList>
    </citation>
    <scope>NUCLEOTIDE SEQUENCE [LARGE SCALE GENOMIC DNA]</scope>
    <source>
        <strain evidence="22 23">NGL1</strain>
    </source>
</reference>
<accession>A0ABS8EIE9</accession>
<evidence type="ECO:0000256" key="6">
    <source>
        <dbReference type="ARBA" id="ARBA00022679"/>
    </source>
</evidence>
<evidence type="ECO:0000313" key="23">
    <source>
        <dbReference type="Proteomes" id="UP001520654"/>
    </source>
</evidence>
<dbReference type="SMART" id="SM00304">
    <property type="entry name" value="HAMP"/>
    <property type="match status" value="2"/>
</dbReference>
<sequence>MGDIAGRVYGRIRAAWLRRHPHVRFRPRIWHKLAAICLSFMIPLALTGVYLVQEQNSRINLAHEEIDGLKYLKPVQSLLQNVSLHRTLVRRGLNGETVSAEQVATTEKTIDRQFAALAAADHSLQNSVQTSGAILARKGLGDLSPASLAAEWQRLKFAPLSIPASEGEHDKLTSNLLGLTSYIGDTAKLLLDPNLATSYTLIALSLLQPQITHRLNHLGAAAGSVQSPGEAARAPGTVSDLSAVLTQDMAQLRATLDQAAVEIRHSRGGVPEPGFQPLVKRLDQSVTSLARMSSALAASSGQEGVSQAAYAAQLSQVANANERLWDAVWVQANDLLHARTRLEAQRRLAVLSSIAAVLAVTTALTLLVGRRMVKDLGNVAQAAESLSGGNLDRRVQVKSRDEIATVAGAFNAMAARLEQSYAHIERKVRLRTRELNERNASLKLLEGVASAANVAVTPQQGSRSILALVCSYTGWPAGQVRFKDPPPPSDGKEGSAGPSVVDAAHEVWHCADAWRDGDLRGLFEAVLASPIAPGAAQVQRGGRPAWIRDIDQEPDLAAMRKAARLDVRTYLVFPVLQGESVEGVLEFLAPGPMEPDDALCRLMLNVGTQLGRALERSRAAGELRVSQKNAEVANRAKSAFLATMSHEIRTPLNSVIGMTDLLLDTPLQGEQQDFTKIIRESGENLLVIINDILDFSKIEAGKLTLEYQPVDLRQCIESTFDLVSGPAAKKNLDLAYIIRPGTQEHVMTDRVRLRQVIGNLLSNAVKFTECGEVVLTLSPADEPESGKASAAGRPAGESPASDVGGGDSVLLHFAIRDTGIGIPADRMNLLFHAFEQLDTSVSRRFEGTGLGLAISRRLTELMGGTMWAQSTPGEGSTFHFTLRAQPTPAPVLTHVPTAATMDLRGKRMLVVDDNATNRMILTLQGESWGMVVRATRSPAEAMEWIRRGDPFDVGILDYHMPETNGVALARDIHKLRSRSELPLILLSSVGRQSAEDLDEFASYHTKPIKAGRLGEELCKALQAPETSRRPSASAPPPADLAAAPRDLRILVAEDNEPNRLLLLRMLEKIGYAAQVAHNGRQALEALRERPYDVVLMDVQMPEMDGLEASRRIHREWPADTRPTIIAMTANAMPGDREQCLAAGMDDYITKPLHLQELARALHASHPAGRSAATPTPGAQPRPEDGPEGGHVLSSGTVQRLVESLSADFAAELVHAFLEDAPSLIDAIARAGPSADTSEVRRAAHTLRSNALTFGAPALASLCADLETQARDGALEYVEPLVSRLEAEYEKVRVALQELEAELTPPSQDP</sequence>
<dbReference type="Gene3D" id="1.10.287.130">
    <property type="match status" value="1"/>
</dbReference>
<evidence type="ECO:0000256" key="17">
    <source>
        <dbReference type="SAM" id="Phobius"/>
    </source>
</evidence>
<keyword evidence="7 17" id="KW-0812">Transmembrane</keyword>